<sequence>MDKEFSTFIDHGCKLDRQGYPLYPNGSTTFVLSPGAAVENFGNVGYTKTSSNGAKSDDWKVVRVYCKGVLVCDREGCDYTGPPPTGKGKIDELLSTNPTCKGLAGRCLGKIYQQKCLNTQCCFDFHKRTGWGLMRHRGVHAHPWPSSKKAEPLAKKDLTKAVLKNPKASALQLKIGNTSGPGQAIDSVVNIHESLGNSDRLRHLRRQILQQMDLGSDGGDKFMHDLFQWQLNGMEVISIACKPGHKHITLQNNWMLQRLLDCGKDGHNLYSGGLILDVTYRFFASGYLLTTSMYCDDIGRWIPIQLSWIRGLRKSYYTVHFTVLFRQFLIPSLLQHKRKNMARSIVDFSKAQQRGFVAAYMEVFGESNPDEALRKLKGCQEHFCQSITQVKQNRAVIMADKQALFESKCLALLQPCNKDGPTHDKKIDEMRRRFPKTKAWLDCAGKKTIITGFSELYAFVKALEKDHLLVMRGIPIRYGIKAKGQQDVAQLIGWIKPTKQQRAALNDALLDHPNKRAKSGRPPNSQNINRAVHTTFVSYATEKEDHLKNRCWLAAALESLYAVYSPLWLQTPGGKKTDIFHTLVLHFTSRTTNELIENKNLKSCLTRGAHKLFEEACKLHPHSFIPGEYASCDFFMEILLDPKSNSSKILQSLFSVQESCELLCPQKLHNKKVTHPRGERRLVALKLTTSMFAANGISSTNAESLITQWTTSGLAGASGLQCKSCNNSRPKKTSPPHLYFHIDISSIRNEDEQQDFMGKMIWPFKLTVSGEITIGVRFYITFKELPVFGSTMIESMPALLNWLILSPGSISGAHPHTSWLIYSRGWTHNEAAFVEQSVERIRRNNPKITSVIPFSHMKNLLNISYNGDVTVDHFNPPTTFESRPQKKHVYHGNIGDNISDPSCSGTSSEAATEDSDSSEAATEDSDNGDGESEPESGSDASEYEAPGCPPSPPNHSEPIKIRLQMNQTQPPQLNPTPQTIAGSALAPPITKSKKFLPGRWPRPTKARPVSPPALDPKTALPDCGIEVPRSSQPLSSVQKPQSTQPVKPTSSAKKPAGKRGRPKKDPADASNVTFQSAPLTDADWERITARSAANWSAHWKSENEKIRLQNIGQVRECPLVEVGPGPGSITSKSVNTAATQRLSQRSETAQKDAPSQKLLAAKKTKAPTQPKVGMRRSS</sequence>
<feature type="compositionally biased region" description="Polar residues" evidence="1">
    <location>
        <begin position="1128"/>
        <end position="1147"/>
    </location>
</feature>
<feature type="compositionally biased region" description="Polar residues" evidence="1">
    <location>
        <begin position="1029"/>
        <end position="1051"/>
    </location>
</feature>
<feature type="compositionally biased region" description="Low complexity" evidence="1">
    <location>
        <begin position="963"/>
        <end position="979"/>
    </location>
</feature>
<dbReference type="OrthoDB" id="3046222at2759"/>
<keyword evidence="4" id="KW-1185">Reference proteome</keyword>
<protein>
    <recommendedName>
        <fullName evidence="5">GCM domain-containing protein</fullName>
    </recommendedName>
</protein>
<proteinExistence type="predicted"/>
<dbReference type="AlphaFoldDB" id="A0A180H159"/>
<dbReference type="VEuPathDB" id="FungiDB:PTTG_25716"/>
<reference evidence="2" key="2">
    <citation type="submission" date="2016-05" db="EMBL/GenBank/DDBJ databases">
        <title>Comparative analysis highlights variable genome content of wheat rusts and divergence of the mating loci.</title>
        <authorList>
            <person name="Cuomo C.A."/>
            <person name="Bakkeren G."/>
            <person name="Szabo L."/>
            <person name="Khalil H."/>
            <person name="Joly D."/>
            <person name="Goldberg J."/>
            <person name="Young S."/>
            <person name="Zeng Q."/>
            <person name="Fellers J."/>
        </authorList>
    </citation>
    <scope>NUCLEOTIDE SEQUENCE [LARGE SCALE GENOMIC DNA]</scope>
    <source>
        <strain evidence="2">1-1 BBBD Race 1</strain>
    </source>
</reference>
<feature type="region of interest" description="Disordered" evidence="1">
    <location>
        <begin position="1122"/>
        <end position="1178"/>
    </location>
</feature>
<gene>
    <name evidence="2" type="ORF">PTTG_25716</name>
</gene>
<reference evidence="3 4" key="3">
    <citation type="journal article" date="2017" name="G3 (Bethesda)">
        <title>Comparative analysis highlights variable genome content of wheat rusts and divergence of the mating loci.</title>
        <authorList>
            <person name="Cuomo C.A."/>
            <person name="Bakkeren G."/>
            <person name="Khalil H.B."/>
            <person name="Panwar V."/>
            <person name="Joly D."/>
            <person name="Linning R."/>
            <person name="Sakthikumar S."/>
            <person name="Song X."/>
            <person name="Adiconis X."/>
            <person name="Fan L."/>
            <person name="Goldberg J.M."/>
            <person name="Levin J.Z."/>
            <person name="Young S."/>
            <person name="Zeng Q."/>
            <person name="Anikster Y."/>
            <person name="Bruce M."/>
            <person name="Wang M."/>
            <person name="Yin C."/>
            <person name="McCallum B."/>
            <person name="Szabo L.J."/>
            <person name="Hulbert S."/>
            <person name="Chen X."/>
            <person name="Fellers J.P."/>
        </authorList>
    </citation>
    <scope>NUCLEOTIDE SEQUENCE</scope>
    <source>
        <strain evidence="4">Isolate 1-1 / race 1 (BBBD)</strain>
        <strain evidence="3">isolate 1-1 / race 1 (BBBD)</strain>
    </source>
</reference>
<organism evidence="2">
    <name type="scientific">Puccinia triticina (isolate 1-1 / race 1 (BBBD))</name>
    <name type="common">Brown leaf rust fungus</name>
    <dbReference type="NCBI Taxonomy" id="630390"/>
    <lineage>
        <taxon>Eukaryota</taxon>
        <taxon>Fungi</taxon>
        <taxon>Dikarya</taxon>
        <taxon>Basidiomycota</taxon>
        <taxon>Pucciniomycotina</taxon>
        <taxon>Pucciniomycetes</taxon>
        <taxon>Pucciniales</taxon>
        <taxon>Pucciniaceae</taxon>
        <taxon>Puccinia</taxon>
    </lineage>
</organism>
<dbReference type="STRING" id="630390.A0A180H159"/>
<evidence type="ECO:0008006" key="5">
    <source>
        <dbReference type="Google" id="ProtNLM"/>
    </source>
</evidence>
<dbReference type="Proteomes" id="UP000005240">
    <property type="component" value="Unassembled WGS sequence"/>
</dbReference>
<accession>A0A180H159</accession>
<name>A0A180H159_PUCT1</name>
<evidence type="ECO:0000256" key="1">
    <source>
        <dbReference type="SAM" id="MobiDB-lite"/>
    </source>
</evidence>
<reference evidence="2" key="1">
    <citation type="submission" date="2009-11" db="EMBL/GenBank/DDBJ databases">
        <authorList>
            <consortium name="The Broad Institute Genome Sequencing Platform"/>
            <person name="Ward D."/>
            <person name="Feldgarden M."/>
            <person name="Earl A."/>
            <person name="Young S.K."/>
            <person name="Zeng Q."/>
            <person name="Koehrsen M."/>
            <person name="Alvarado L."/>
            <person name="Berlin A."/>
            <person name="Bochicchio J."/>
            <person name="Borenstein D."/>
            <person name="Chapman S.B."/>
            <person name="Chen Z."/>
            <person name="Engels R."/>
            <person name="Freedman E."/>
            <person name="Gellesch M."/>
            <person name="Goldberg J."/>
            <person name="Griggs A."/>
            <person name="Gujja S."/>
            <person name="Heilman E."/>
            <person name="Heiman D."/>
            <person name="Hepburn T."/>
            <person name="Howarth C."/>
            <person name="Jen D."/>
            <person name="Larson L."/>
            <person name="Lewis B."/>
            <person name="Mehta T."/>
            <person name="Park D."/>
            <person name="Pearson M."/>
            <person name="Roberts A."/>
            <person name="Saif S."/>
            <person name="Shea T."/>
            <person name="Shenoy N."/>
            <person name="Sisk P."/>
            <person name="Stolte C."/>
            <person name="Sykes S."/>
            <person name="Thomson T."/>
            <person name="Walk T."/>
            <person name="White J."/>
            <person name="Yandava C."/>
            <person name="Izard J."/>
            <person name="Baranova O.V."/>
            <person name="Blanton J.M."/>
            <person name="Tanner A.C."/>
            <person name="Dewhirst F.E."/>
            <person name="Haas B."/>
            <person name="Nusbaum C."/>
            <person name="Birren B."/>
        </authorList>
    </citation>
    <scope>NUCLEOTIDE SEQUENCE [LARGE SCALE GENOMIC DNA]</scope>
    <source>
        <strain evidence="2">1-1 BBBD Race 1</strain>
    </source>
</reference>
<dbReference type="EMBL" id="ADAS02000008">
    <property type="protein sequence ID" value="OAV98232.1"/>
    <property type="molecule type" value="Genomic_DNA"/>
</dbReference>
<reference evidence="3" key="4">
    <citation type="submission" date="2025-05" db="UniProtKB">
        <authorList>
            <consortium name="EnsemblFungi"/>
        </authorList>
    </citation>
    <scope>IDENTIFICATION</scope>
    <source>
        <strain evidence="3">isolate 1-1 / race 1 (BBBD)</strain>
    </source>
</reference>
<evidence type="ECO:0000313" key="4">
    <source>
        <dbReference type="Proteomes" id="UP000005240"/>
    </source>
</evidence>
<evidence type="ECO:0000313" key="3">
    <source>
        <dbReference type="EnsemblFungi" id="PTTG_25716-t43_1-p1"/>
    </source>
</evidence>
<feature type="region of interest" description="Disordered" evidence="1">
    <location>
        <begin position="876"/>
        <end position="1081"/>
    </location>
</feature>
<evidence type="ECO:0000313" key="2">
    <source>
        <dbReference type="EMBL" id="OAV98232.1"/>
    </source>
</evidence>
<feature type="compositionally biased region" description="Acidic residues" evidence="1">
    <location>
        <begin position="911"/>
        <end position="936"/>
    </location>
</feature>
<dbReference type="EnsemblFungi" id="PTTG_25716-t43_1">
    <property type="protein sequence ID" value="PTTG_25716-t43_1-p1"/>
    <property type="gene ID" value="PTTG_25716"/>
</dbReference>